<feature type="transmembrane region" description="Helical" evidence="1">
    <location>
        <begin position="299"/>
        <end position="318"/>
    </location>
</feature>
<dbReference type="Pfam" id="PF00535">
    <property type="entry name" value="Glycos_transf_2"/>
    <property type="match status" value="1"/>
</dbReference>
<reference evidence="3" key="1">
    <citation type="journal article" date="2021" name="PeerJ">
        <title>Extensive microbial diversity within the chicken gut microbiome revealed by metagenomics and culture.</title>
        <authorList>
            <person name="Gilroy R."/>
            <person name="Ravi A."/>
            <person name="Getino M."/>
            <person name="Pursley I."/>
            <person name="Horton D.L."/>
            <person name="Alikhan N.F."/>
            <person name="Baker D."/>
            <person name="Gharbi K."/>
            <person name="Hall N."/>
            <person name="Watson M."/>
            <person name="Adriaenssens E.M."/>
            <person name="Foster-Nyarko E."/>
            <person name="Jarju S."/>
            <person name="Secka A."/>
            <person name="Antonio M."/>
            <person name="Oren A."/>
            <person name="Chaudhuri R.R."/>
            <person name="La Ragione R."/>
            <person name="Hildebrand F."/>
            <person name="Pallen M.J."/>
        </authorList>
    </citation>
    <scope>NUCLEOTIDE SEQUENCE</scope>
    <source>
        <strain evidence="3">ChiHjej11B10-19426</strain>
    </source>
</reference>
<dbReference type="AlphaFoldDB" id="A0A9D2DDC0"/>
<dbReference type="Proteomes" id="UP000824014">
    <property type="component" value="Unassembled WGS sequence"/>
</dbReference>
<proteinExistence type="predicted"/>
<dbReference type="PANTHER" id="PTHR43685:SF2">
    <property type="entry name" value="GLYCOSYLTRANSFERASE 2-LIKE DOMAIN-CONTAINING PROTEIN"/>
    <property type="match status" value="1"/>
</dbReference>
<name>A0A9D2DDC0_9BACT</name>
<keyword evidence="1" id="KW-0472">Membrane</keyword>
<keyword evidence="1" id="KW-1133">Transmembrane helix</keyword>
<dbReference type="SUPFAM" id="SSF53448">
    <property type="entry name" value="Nucleotide-diphospho-sugar transferases"/>
    <property type="match status" value="1"/>
</dbReference>
<sequence>MYISLIIPVYNRPQETEELLASLALQTRSDFEVVLVEDGSSPELSSEAVADAYRNRLRIRYVWQPNGGPAAARNTGAAHASGDFFIIMDSDCIVPPDYFARVYAALAGGDIRFFGGPDSAGDDFSPLQKAVSYSMTSLFTTGGIRGNRRTVSKYSPRSFNLGIDRSLFEQVGGFSDMRIGEDIDFSLRVMATGVQAVFLPEAVVCHKRRTSLKLFFKQVFVFGTARVNLNIRHPRSRKAVYLLPALFTLGSAALTVAAIVWNPLLIVAFLAVVLLWRYGGVTTAGGAFLILFVVLYGPWWYSVPFCALMLLWLVDAARRNRSLYIGWLAVWTSFIQLYGYGLGFLYGTWQRRIRRREEAYTYRVTKFFSQKTR</sequence>
<dbReference type="PANTHER" id="PTHR43685">
    <property type="entry name" value="GLYCOSYLTRANSFERASE"/>
    <property type="match status" value="1"/>
</dbReference>
<evidence type="ECO:0000313" key="3">
    <source>
        <dbReference type="EMBL" id="HIZ14787.1"/>
    </source>
</evidence>
<dbReference type="Gene3D" id="3.90.550.10">
    <property type="entry name" value="Spore Coat Polysaccharide Biosynthesis Protein SpsA, Chain A"/>
    <property type="match status" value="1"/>
</dbReference>
<keyword evidence="1" id="KW-0812">Transmembrane</keyword>
<protein>
    <submittedName>
        <fullName evidence="3">Glycosyltransferase</fullName>
        <ecNumber evidence="3">2.4.-.-</ecNumber>
    </submittedName>
</protein>
<accession>A0A9D2DDC0</accession>
<evidence type="ECO:0000313" key="4">
    <source>
        <dbReference type="Proteomes" id="UP000824014"/>
    </source>
</evidence>
<dbReference type="EMBL" id="DXCC01000006">
    <property type="protein sequence ID" value="HIZ14787.1"/>
    <property type="molecule type" value="Genomic_DNA"/>
</dbReference>
<keyword evidence="3" id="KW-0328">Glycosyltransferase</keyword>
<reference evidence="3" key="2">
    <citation type="submission" date="2021-04" db="EMBL/GenBank/DDBJ databases">
        <authorList>
            <person name="Gilroy R."/>
        </authorList>
    </citation>
    <scope>NUCLEOTIDE SEQUENCE</scope>
    <source>
        <strain evidence="3">ChiHjej11B10-19426</strain>
    </source>
</reference>
<feature type="transmembrane region" description="Helical" evidence="1">
    <location>
        <begin position="267"/>
        <end position="292"/>
    </location>
</feature>
<organism evidence="3 4">
    <name type="scientific">Candidatus Tidjanibacter faecipullorum</name>
    <dbReference type="NCBI Taxonomy" id="2838766"/>
    <lineage>
        <taxon>Bacteria</taxon>
        <taxon>Pseudomonadati</taxon>
        <taxon>Bacteroidota</taxon>
        <taxon>Bacteroidia</taxon>
        <taxon>Bacteroidales</taxon>
        <taxon>Rikenellaceae</taxon>
        <taxon>Tidjanibacter</taxon>
    </lineage>
</organism>
<evidence type="ECO:0000259" key="2">
    <source>
        <dbReference type="Pfam" id="PF00535"/>
    </source>
</evidence>
<feature type="domain" description="Glycosyltransferase 2-like" evidence="2">
    <location>
        <begin position="4"/>
        <end position="136"/>
    </location>
</feature>
<dbReference type="GO" id="GO:0016757">
    <property type="term" value="F:glycosyltransferase activity"/>
    <property type="evidence" value="ECO:0007669"/>
    <property type="project" value="UniProtKB-KW"/>
</dbReference>
<dbReference type="InterPro" id="IPR050834">
    <property type="entry name" value="Glycosyltransf_2"/>
</dbReference>
<feature type="transmembrane region" description="Helical" evidence="1">
    <location>
        <begin position="239"/>
        <end position="261"/>
    </location>
</feature>
<evidence type="ECO:0000256" key="1">
    <source>
        <dbReference type="SAM" id="Phobius"/>
    </source>
</evidence>
<dbReference type="InterPro" id="IPR029044">
    <property type="entry name" value="Nucleotide-diphossugar_trans"/>
</dbReference>
<feature type="transmembrane region" description="Helical" evidence="1">
    <location>
        <begin position="324"/>
        <end position="346"/>
    </location>
</feature>
<comment type="caution">
    <text evidence="3">The sequence shown here is derived from an EMBL/GenBank/DDBJ whole genome shotgun (WGS) entry which is preliminary data.</text>
</comment>
<gene>
    <name evidence="3" type="ORF">H9816_02585</name>
</gene>
<dbReference type="EC" id="2.4.-.-" evidence="3"/>
<keyword evidence="3" id="KW-0808">Transferase</keyword>
<dbReference type="InterPro" id="IPR001173">
    <property type="entry name" value="Glyco_trans_2-like"/>
</dbReference>